<dbReference type="Gene3D" id="3.20.20.80">
    <property type="entry name" value="Glycosidases"/>
    <property type="match status" value="1"/>
</dbReference>
<evidence type="ECO:0008006" key="4">
    <source>
        <dbReference type="Google" id="ProtNLM"/>
    </source>
</evidence>
<evidence type="ECO:0000313" key="2">
    <source>
        <dbReference type="EMBL" id="QSG04927.1"/>
    </source>
</evidence>
<gene>
    <name evidence="2" type="ORF">HSR121_0572</name>
</gene>
<accession>A0A897MWT3</accession>
<evidence type="ECO:0000256" key="1">
    <source>
        <dbReference type="SAM" id="MobiDB-lite"/>
    </source>
</evidence>
<reference evidence="2" key="1">
    <citation type="submission" date="2020-11" db="EMBL/GenBank/DDBJ databases">
        <title>Carbohydrate-dependent, anaerobic sulfur respiration: A novel catabolism in halophilic archaea.</title>
        <authorList>
            <person name="Sorokin D.Y."/>
            <person name="Messina E."/>
            <person name="Smedile F."/>
            <person name="La Cono V."/>
            <person name="Hallsworth J.E."/>
            <person name="Yakimov M.M."/>
        </authorList>
    </citation>
    <scope>NUCLEOTIDE SEQUENCE</scope>
    <source>
        <strain evidence="2">HSR12-1</strain>
    </source>
</reference>
<sequence>MDRRRFIAAVGAAGTGTIAGCQSQSPENRTESERSTRTDTERPDQSEQPDKPQFRVGDDGFEKLRGDAYQSSSVRGINLGMAKPGRFPGEAAITRAEYDRWLADIGEIANVIRVYTIHPPAFYRALAAYNREATEPLLLLQGTWVPTSDLLEAGDATAVSESVDRELERTVDAVHGQTTLPERPGHAAGTYDADVSDAVLGFLFGIEWPPEVVAETNDSGERGEYSGRYLQTQDGRPFERWLAGRLDRVVTHQLEQYGIQRPVSFVNWVTTDPMDHPYEPFGSEDRVSVDPDRIGPTDAFAAGTFASYHVYPYYPDLLNETPEYVEYVDHRGEPNNYAGYLDDLTSQTDLPVLIAEFGVPSSRGIAHRNVHGRDQGRLTETQQGEIAVAMFEDIAHADTAGGVLFSWQNEWFKRTWNLAERSVPGRRPFWSNVETPEQRFGLLGFDPVDGVSLDGSASDWTDAMTVEPAESTTAQPDRTLSRLQVTHDLEGLNIRLQFQALPEPIDWTRVNALVAVGVTGRETTLPFDTGAETTADFVARLAGPNASRLLVDSRYDAFAREFGRIADLSVDAYRDGSAGFVPVRETVNRGYTVPANGKRVPFDAVETGRLRYGNGNPNAEDYDSLTDVHVDTDGNAIEMRLPWILLNVADPSSKQRIATEWDDGLQKTAFDGLEISAMTFVPDGNGQAASIDGPTNLCHQIPDRQGARVETAEYTWEPWDQPAYEERLKESYEILREYLS</sequence>
<protein>
    <recommendedName>
        <fullName evidence="4">Family 2 glycosyl transferase</fullName>
    </recommendedName>
</protein>
<name>A0A897MWT3_9EURY</name>
<feature type="region of interest" description="Disordered" evidence="1">
    <location>
        <begin position="15"/>
        <end position="59"/>
    </location>
</feature>
<proteinExistence type="predicted"/>
<dbReference type="InterPro" id="IPR017853">
    <property type="entry name" value="GH"/>
</dbReference>
<dbReference type="EMBL" id="CP064787">
    <property type="protein sequence ID" value="QSG04927.1"/>
    <property type="molecule type" value="Genomic_DNA"/>
</dbReference>
<dbReference type="Proteomes" id="UP000663525">
    <property type="component" value="Chromosome"/>
</dbReference>
<dbReference type="AlphaFoldDB" id="A0A897MWT3"/>
<dbReference type="PROSITE" id="PS51257">
    <property type="entry name" value="PROKAR_LIPOPROTEIN"/>
    <property type="match status" value="1"/>
</dbReference>
<evidence type="ECO:0000313" key="3">
    <source>
        <dbReference type="Proteomes" id="UP000663525"/>
    </source>
</evidence>
<feature type="compositionally biased region" description="Basic and acidic residues" evidence="1">
    <location>
        <begin position="28"/>
        <end position="59"/>
    </location>
</feature>
<dbReference type="SUPFAM" id="SSF51445">
    <property type="entry name" value="(Trans)glycosidases"/>
    <property type="match status" value="1"/>
</dbReference>
<organism evidence="2 3">
    <name type="scientific">Halapricum desulfuricans</name>
    <dbReference type="NCBI Taxonomy" id="2841257"/>
    <lineage>
        <taxon>Archaea</taxon>
        <taxon>Methanobacteriati</taxon>
        <taxon>Methanobacteriota</taxon>
        <taxon>Stenosarchaea group</taxon>
        <taxon>Halobacteria</taxon>
        <taxon>Halobacteriales</taxon>
        <taxon>Haloarculaceae</taxon>
        <taxon>Halapricum</taxon>
    </lineage>
</organism>